<evidence type="ECO:0000313" key="7">
    <source>
        <dbReference type="Proteomes" id="UP000318294"/>
    </source>
</evidence>
<keyword evidence="4" id="KW-1133">Transmembrane helix</keyword>
<name>A0A554XK67_9BURK</name>
<comment type="subcellular location">
    <subcellularLocation>
        <location evidence="1">Cell membrane</location>
    </subcellularLocation>
</comment>
<dbReference type="Pfam" id="PF04347">
    <property type="entry name" value="FliO"/>
    <property type="match status" value="1"/>
</dbReference>
<keyword evidence="6" id="KW-0969">Cilium</keyword>
<dbReference type="GO" id="GO:0044781">
    <property type="term" value="P:bacterial-type flagellum organization"/>
    <property type="evidence" value="ECO:0007669"/>
    <property type="project" value="InterPro"/>
</dbReference>
<evidence type="ECO:0000256" key="3">
    <source>
        <dbReference type="ARBA" id="ARBA00022692"/>
    </source>
</evidence>
<evidence type="ECO:0000256" key="2">
    <source>
        <dbReference type="ARBA" id="ARBA00022475"/>
    </source>
</evidence>
<protein>
    <submittedName>
        <fullName evidence="6">Flagellar biosynthetic protein FliO</fullName>
    </submittedName>
</protein>
<evidence type="ECO:0000256" key="5">
    <source>
        <dbReference type="ARBA" id="ARBA00023136"/>
    </source>
</evidence>
<dbReference type="EMBL" id="VJON01000002">
    <property type="protein sequence ID" value="TSE36226.1"/>
    <property type="molecule type" value="Genomic_DNA"/>
</dbReference>
<keyword evidence="6" id="KW-0966">Cell projection</keyword>
<keyword evidence="2" id="KW-1003">Cell membrane</keyword>
<reference evidence="6 7" key="1">
    <citation type="submission" date="2019-07" db="EMBL/GenBank/DDBJ databases">
        <title>Tepidimonas charontis SPSP-6 draft genome.</title>
        <authorList>
            <person name="Da Costa M.S."/>
            <person name="Froufe H.J.C."/>
            <person name="Egas C."/>
            <person name="Albuquerque L."/>
        </authorList>
    </citation>
    <scope>NUCLEOTIDE SEQUENCE [LARGE SCALE GENOMIC DNA]</scope>
    <source>
        <strain evidence="6 7">SPSP-6</strain>
    </source>
</reference>
<organism evidence="6 7">
    <name type="scientific">Tepidimonas charontis</name>
    <dbReference type="NCBI Taxonomy" id="2267262"/>
    <lineage>
        <taxon>Bacteria</taxon>
        <taxon>Pseudomonadati</taxon>
        <taxon>Pseudomonadota</taxon>
        <taxon>Betaproteobacteria</taxon>
        <taxon>Burkholderiales</taxon>
        <taxon>Tepidimonas</taxon>
    </lineage>
</organism>
<dbReference type="InterPro" id="IPR022781">
    <property type="entry name" value="Flagellar_biosynth_FliO"/>
</dbReference>
<proteinExistence type="predicted"/>
<dbReference type="AlphaFoldDB" id="A0A554XK67"/>
<sequence length="131" mass="13377">MNATWMTLAPALALLVLLGALAWGVQWMRRRMPASTGGAATLRVVAHLTVGPQQRVVVVELDGPGGPVQLTLGVTPQHVRTLHVRPVSGATTASAQATGQARAAGPAQADYASVLRAAQAQAADDGAGAQR</sequence>
<accession>A0A554XK67</accession>
<keyword evidence="6" id="KW-0282">Flagellum</keyword>
<keyword evidence="5" id="KW-0472">Membrane</keyword>
<keyword evidence="7" id="KW-1185">Reference proteome</keyword>
<gene>
    <name evidence="6" type="ORF">Tchar_00277</name>
</gene>
<keyword evidence="3" id="KW-0812">Transmembrane</keyword>
<dbReference type="GO" id="GO:0016020">
    <property type="term" value="C:membrane"/>
    <property type="evidence" value="ECO:0007669"/>
    <property type="project" value="InterPro"/>
</dbReference>
<evidence type="ECO:0000256" key="1">
    <source>
        <dbReference type="ARBA" id="ARBA00004236"/>
    </source>
</evidence>
<evidence type="ECO:0000256" key="4">
    <source>
        <dbReference type="ARBA" id="ARBA00022989"/>
    </source>
</evidence>
<comment type="caution">
    <text evidence="6">The sequence shown here is derived from an EMBL/GenBank/DDBJ whole genome shotgun (WGS) entry which is preliminary data.</text>
</comment>
<evidence type="ECO:0000313" key="6">
    <source>
        <dbReference type="EMBL" id="TSE36226.1"/>
    </source>
</evidence>
<dbReference type="OrthoDB" id="8905632at2"/>
<dbReference type="Proteomes" id="UP000318294">
    <property type="component" value="Unassembled WGS sequence"/>
</dbReference>